<name>A0A2J7YS18_STRMQ</name>
<organism evidence="3 4">
    <name type="scientific">Streptomyces malaysiensis</name>
    <dbReference type="NCBI Taxonomy" id="92644"/>
    <lineage>
        <taxon>Bacteria</taxon>
        <taxon>Bacillati</taxon>
        <taxon>Actinomycetota</taxon>
        <taxon>Actinomycetes</taxon>
        <taxon>Kitasatosporales</taxon>
        <taxon>Streptomycetaceae</taxon>
        <taxon>Streptomyces</taxon>
        <taxon>Streptomyces violaceusniger group</taxon>
    </lineage>
</organism>
<keyword evidence="2" id="KW-0472">Membrane</keyword>
<keyword evidence="4" id="KW-1185">Reference proteome</keyword>
<evidence type="ECO:0000313" key="3">
    <source>
        <dbReference type="EMBL" id="PNG90825.1"/>
    </source>
</evidence>
<dbReference type="EMBL" id="LJIW01000002">
    <property type="protein sequence ID" value="PNG90825.1"/>
    <property type="molecule type" value="Genomic_DNA"/>
</dbReference>
<reference evidence="3 4" key="1">
    <citation type="submission" date="2015-09" db="EMBL/GenBank/DDBJ databases">
        <title>Genome sequence, genome mining and natural product profiling of a biocontrol bacterium Streptomyces malaysiensis F913.</title>
        <authorList>
            <person name="Xu Y."/>
            <person name="Wei J."/>
            <person name="Xie J."/>
            <person name="Li T."/>
            <person name="Zhou Z."/>
        </authorList>
    </citation>
    <scope>NUCLEOTIDE SEQUENCE [LARGE SCALE GENOMIC DNA]</scope>
    <source>
        <strain evidence="3 4">F913</strain>
    </source>
</reference>
<accession>A0A2J7YS18</accession>
<keyword evidence="2" id="KW-0812">Transmembrane</keyword>
<protein>
    <submittedName>
        <fullName evidence="3">Uncharacterized protein</fullName>
    </submittedName>
</protein>
<feature type="region of interest" description="Disordered" evidence="1">
    <location>
        <begin position="50"/>
        <end position="95"/>
    </location>
</feature>
<sequence>MTSSTAGQVRPVPLPAGERPRPAWPVAGFVVLLGLLFTLAYAVGGFAGPVAPGMRPSDGGGPGRSGPAEPGGMGGMHGMGGIGDPVEGAERGGSR</sequence>
<evidence type="ECO:0000313" key="4">
    <source>
        <dbReference type="Proteomes" id="UP000236520"/>
    </source>
</evidence>
<proteinExistence type="predicted"/>
<feature type="compositionally biased region" description="Gly residues" evidence="1">
    <location>
        <begin position="58"/>
        <end position="83"/>
    </location>
</feature>
<comment type="caution">
    <text evidence="3">The sequence shown here is derived from an EMBL/GenBank/DDBJ whole genome shotgun (WGS) entry which is preliminary data.</text>
</comment>
<dbReference type="Proteomes" id="UP000236520">
    <property type="component" value="Unassembled WGS sequence"/>
</dbReference>
<gene>
    <name evidence="3" type="ORF">SMF913_26290</name>
</gene>
<dbReference type="AlphaFoldDB" id="A0A2J7YS18"/>
<keyword evidence="2" id="KW-1133">Transmembrane helix</keyword>
<dbReference type="RefSeq" id="WP_102936422.1">
    <property type="nucleotide sequence ID" value="NZ_BAAAHF010000013.1"/>
</dbReference>
<feature type="region of interest" description="Disordered" evidence="1">
    <location>
        <begin position="1"/>
        <end position="20"/>
    </location>
</feature>
<feature type="transmembrane region" description="Helical" evidence="2">
    <location>
        <begin position="23"/>
        <end position="47"/>
    </location>
</feature>
<evidence type="ECO:0000256" key="2">
    <source>
        <dbReference type="SAM" id="Phobius"/>
    </source>
</evidence>
<evidence type="ECO:0000256" key="1">
    <source>
        <dbReference type="SAM" id="MobiDB-lite"/>
    </source>
</evidence>